<sequence length="254" mass="26394">MDHPLLRRWLTNAVALLAAVTLTVLLAGRMASTGVDSLAAPAADDTAAAEPAVALTADNDLLDRWRDVLRNPGAKTGIAAVSGLRKPVLPSGSTDGLHSLVQIVVPQVLPAGYSDDRRYVITTALDLLLSPLSNIVAGGRWGAYISPLVALGNTAAAVVGDLSGPNPDPTAAAWDLAHLPTNLLGGYRNGADLNLAPLARMFTNAGMLPEDFDATSLHIGFGGHSSKTPGLRKHFPRVGALSQVLRHVTHGLPL</sequence>
<evidence type="ECO:0000313" key="2">
    <source>
        <dbReference type="Proteomes" id="UP000193577"/>
    </source>
</evidence>
<dbReference type="RefSeq" id="WP_085301745.1">
    <property type="nucleotide sequence ID" value="NZ_AP022594.1"/>
</dbReference>
<name>A0A7I7SB88_9MYCO</name>
<gene>
    <name evidence="1" type="ORF">B8W67_00380</name>
</gene>
<proteinExistence type="predicted"/>
<accession>A0A7I7SB88</accession>
<protein>
    <submittedName>
        <fullName evidence="1">Uncharacterized protein</fullName>
    </submittedName>
</protein>
<keyword evidence="2" id="KW-1185">Reference proteome</keyword>
<evidence type="ECO:0000313" key="1">
    <source>
        <dbReference type="EMBL" id="OSC35994.1"/>
    </source>
</evidence>
<reference evidence="1 2" key="1">
    <citation type="submission" date="2017-04" db="EMBL/GenBank/DDBJ databases">
        <title>The new phylogeny of genus Mycobacterium.</title>
        <authorList>
            <person name="Tortoli E."/>
            <person name="Trovato A."/>
            <person name="Cirillo D.M."/>
        </authorList>
    </citation>
    <scope>NUCLEOTIDE SEQUENCE [LARGE SCALE GENOMIC DNA]</scope>
    <source>
        <strain evidence="1 2">KCTC 19819</strain>
    </source>
</reference>
<dbReference type="AlphaFoldDB" id="A0A7I7SB88"/>
<organism evidence="1 2">
    <name type="scientific">Mycolicibacillus koreensis</name>
    <dbReference type="NCBI Taxonomy" id="1069220"/>
    <lineage>
        <taxon>Bacteria</taxon>
        <taxon>Bacillati</taxon>
        <taxon>Actinomycetota</taxon>
        <taxon>Actinomycetes</taxon>
        <taxon>Mycobacteriales</taxon>
        <taxon>Mycobacteriaceae</taxon>
        <taxon>Mycolicibacillus</taxon>
    </lineage>
</organism>
<dbReference type="EMBL" id="NCXO01000001">
    <property type="protein sequence ID" value="OSC35994.1"/>
    <property type="molecule type" value="Genomic_DNA"/>
</dbReference>
<dbReference type="Proteomes" id="UP000193577">
    <property type="component" value="Unassembled WGS sequence"/>
</dbReference>
<comment type="caution">
    <text evidence="1">The sequence shown here is derived from an EMBL/GenBank/DDBJ whole genome shotgun (WGS) entry which is preliminary data.</text>
</comment>
<dbReference type="OrthoDB" id="9758061at2"/>